<gene>
    <name evidence="1" type="ORF">OWV82_010629</name>
</gene>
<reference evidence="1 2" key="1">
    <citation type="journal article" date="2023" name="Science">
        <title>Complex scaffold remodeling in plant triterpene biosynthesis.</title>
        <authorList>
            <person name="De La Pena R."/>
            <person name="Hodgson H."/>
            <person name="Liu J.C."/>
            <person name="Stephenson M.J."/>
            <person name="Martin A.C."/>
            <person name="Owen C."/>
            <person name="Harkess A."/>
            <person name="Leebens-Mack J."/>
            <person name="Jimenez L.E."/>
            <person name="Osbourn A."/>
            <person name="Sattely E.S."/>
        </authorList>
    </citation>
    <scope>NUCLEOTIDE SEQUENCE [LARGE SCALE GENOMIC DNA]</scope>
    <source>
        <strain evidence="2">cv. JPN11</strain>
        <tissue evidence="1">Leaf</tissue>
    </source>
</reference>
<organism evidence="1 2">
    <name type="scientific">Melia azedarach</name>
    <name type="common">Chinaberry tree</name>
    <dbReference type="NCBI Taxonomy" id="155640"/>
    <lineage>
        <taxon>Eukaryota</taxon>
        <taxon>Viridiplantae</taxon>
        <taxon>Streptophyta</taxon>
        <taxon>Embryophyta</taxon>
        <taxon>Tracheophyta</taxon>
        <taxon>Spermatophyta</taxon>
        <taxon>Magnoliopsida</taxon>
        <taxon>eudicotyledons</taxon>
        <taxon>Gunneridae</taxon>
        <taxon>Pentapetalae</taxon>
        <taxon>rosids</taxon>
        <taxon>malvids</taxon>
        <taxon>Sapindales</taxon>
        <taxon>Meliaceae</taxon>
        <taxon>Melia</taxon>
    </lineage>
</organism>
<evidence type="ECO:0000313" key="1">
    <source>
        <dbReference type="EMBL" id="KAJ4719008.1"/>
    </source>
</evidence>
<protein>
    <submittedName>
        <fullName evidence="1">Golgin family A protein</fullName>
    </submittedName>
</protein>
<dbReference type="Proteomes" id="UP001164539">
    <property type="component" value="Chromosome 5"/>
</dbReference>
<name>A0ACC1Y6B0_MELAZ</name>
<sequence>MNFFLLQTSPISKTSTFFTLSCSFKPHKNPIFTTPKTIPARDRVIDFGRHKGKMLGTLPSNYLKWVSKNLRARDFEDWAKLVDQVLEDPVYRDRIEWEFAESVLTGNGISSSLGARDNESAVSQLLELSERFGWNNEDKVGWSKVDFELLGTSKGARIPRINVDENGGKGVKEEEKEMLRGKKEENVGGLLSEREKRRRERRMRMKEKMGIRDDSRGKFGNGNGDAEIKSEKSGQDLNVEIKNPFPGREALLKKVLSRKRFL</sequence>
<dbReference type="EMBL" id="CM051398">
    <property type="protein sequence ID" value="KAJ4719008.1"/>
    <property type="molecule type" value="Genomic_DNA"/>
</dbReference>
<accession>A0ACC1Y6B0</accession>
<proteinExistence type="predicted"/>
<evidence type="ECO:0000313" key="2">
    <source>
        <dbReference type="Proteomes" id="UP001164539"/>
    </source>
</evidence>
<comment type="caution">
    <text evidence="1">The sequence shown here is derived from an EMBL/GenBank/DDBJ whole genome shotgun (WGS) entry which is preliminary data.</text>
</comment>
<keyword evidence="2" id="KW-1185">Reference proteome</keyword>